<evidence type="ECO:0000256" key="6">
    <source>
        <dbReference type="ARBA" id="ARBA00012487"/>
    </source>
</evidence>
<comment type="pathway">
    <text evidence="3 18">Phospholipid metabolism; CDP-diacylglycerol biosynthesis; CDP-diacylglycerol from sn-glycerol 3-phosphate: step 3/3.</text>
</comment>
<evidence type="ECO:0000256" key="18">
    <source>
        <dbReference type="RuleBase" id="RU003938"/>
    </source>
</evidence>
<keyword evidence="10 18" id="KW-0808">Transferase</keyword>
<sequence length="284" mass="28695">MSDPGRSGGQTRTSPTRSEVGRRVASGIVLAAVALAAAWLGGPVFALFWLAAGIAIAFEWIAMTRAEPRAILAALCAAGLAGLIVGHKLDTSPAAEAGILLLALGALAFAAESGRDRAWALAGFAYAALVALVPVVIRDRPDLGLVPILWLFAVVWTTDVAAYFAGRAIGGPKLAPSVSPKKTWSGFLGGLAGATLVGTLVVDLGRRFGAELPVGLVAVALGSAVASVASQIGDLGESALKRRFGAKDSGRLIPGHGGVMDRLDGFAAVALLCGVALAGSRLAR</sequence>
<keyword evidence="9" id="KW-0444">Lipid biosynthesis</keyword>
<dbReference type="Proteomes" id="UP000564885">
    <property type="component" value="Unassembled WGS sequence"/>
</dbReference>
<keyword evidence="21" id="KW-1185">Reference proteome</keyword>
<evidence type="ECO:0000313" key="21">
    <source>
        <dbReference type="Proteomes" id="UP000564885"/>
    </source>
</evidence>
<dbReference type="UniPathway" id="UPA00557">
    <property type="reaction ID" value="UER00614"/>
</dbReference>
<dbReference type="PANTHER" id="PTHR46382">
    <property type="entry name" value="PHOSPHATIDATE CYTIDYLYLTRANSFERASE"/>
    <property type="match status" value="1"/>
</dbReference>
<comment type="caution">
    <text evidence="20">The sequence shown here is derived from an EMBL/GenBank/DDBJ whole genome shotgun (WGS) entry which is preliminary data.</text>
</comment>
<evidence type="ECO:0000313" key="20">
    <source>
        <dbReference type="EMBL" id="NNM72496.1"/>
    </source>
</evidence>
<keyword evidence="14" id="KW-0443">Lipid metabolism</keyword>
<keyword evidence="16" id="KW-0594">Phospholipid biosynthesis</keyword>
<comment type="catalytic activity">
    <reaction evidence="1 18">
        <text>a 1,2-diacyl-sn-glycero-3-phosphate + CTP + H(+) = a CDP-1,2-diacyl-sn-glycerol + diphosphate</text>
        <dbReference type="Rhea" id="RHEA:16229"/>
        <dbReference type="ChEBI" id="CHEBI:15378"/>
        <dbReference type="ChEBI" id="CHEBI:33019"/>
        <dbReference type="ChEBI" id="CHEBI:37563"/>
        <dbReference type="ChEBI" id="CHEBI:58332"/>
        <dbReference type="ChEBI" id="CHEBI:58608"/>
        <dbReference type="EC" id="2.7.7.41"/>
    </reaction>
</comment>
<evidence type="ECO:0000256" key="7">
    <source>
        <dbReference type="ARBA" id="ARBA00019373"/>
    </source>
</evidence>
<name>A0A849HY90_9HYPH</name>
<evidence type="ECO:0000256" key="5">
    <source>
        <dbReference type="ARBA" id="ARBA00010185"/>
    </source>
</evidence>
<evidence type="ECO:0000256" key="4">
    <source>
        <dbReference type="ARBA" id="ARBA00005189"/>
    </source>
</evidence>
<comment type="pathway">
    <text evidence="4">Lipid metabolism.</text>
</comment>
<evidence type="ECO:0000256" key="16">
    <source>
        <dbReference type="ARBA" id="ARBA00023209"/>
    </source>
</evidence>
<feature type="transmembrane region" description="Helical" evidence="19">
    <location>
        <begin position="143"/>
        <end position="164"/>
    </location>
</feature>
<organism evidence="20 21">
    <name type="scientific">Enterovirga aerilata</name>
    <dbReference type="NCBI Taxonomy" id="2730920"/>
    <lineage>
        <taxon>Bacteria</taxon>
        <taxon>Pseudomonadati</taxon>
        <taxon>Pseudomonadota</taxon>
        <taxon>Alphaproteobacteria</taxon>
        <taxon>Hyphomicrobiales</taxon>
        <taxon>Methylobacteriaceae</taxon>
        <taxon>Enterovirga</taxon>
    </lineage>
</organism>
<evidence type="ECO:0000256" key="2">
    <source>
        <dbReference type="ARBA" id="ARBA00004651"/>
    </source>
</evidence>
<evidence type="ECO:0000256" key="15">
    <source>
        <dbReference type="ARBA" id="ARBA00023136"/>
    </source>
</evidence>
<evidence type="ECO:0000256" key="17">
    <source>
        <dbReference type="ARBA" id="ARBA00023264"/>
    </source>
</evidence>
<feature type="transmembrane region" description="Helical" evidence="19">
    <location>
        <begin position="184"/>
        <end position="202"/>
    </location>
</feature>
<feature type="transmembrane region" description="Helical" evidence="19">
    <location>
        <begin position="70"/>
        <end position="87"/>
    </location>
</feature>
<dbReference type="GO" id="GO:0016024">
    <property type="term" value="P:CDP-diacylglycerol biosynthetic process"/>
    <property type="evidence" value="ECO:0007669"/>
    <property type="project" value="UniProtKB-UniPathway"/>
</dbReference>
<reference evidence="20 21" key="1">
    <citation type="submission" date="2020-04" db="EMBL/GenBank/DDBJ databases">
        <title>Enterovirga sp. isolate from soil.</title>
        <authorList>
            <person name="Chea S."/>
            <person name="Kim D.-U."/>
        </authorList>
    </citation>
    <scope>NUCLEOTIDE SEQUENCE [LARGE SCALE GENOMIC DNA]</scope>
    <source>
        <strain evidence="20 21">DB1703</strain>
    </source>
</reference>
<evidence type="ECO:0000256" key="11">
    <source>
        <dbReference type="ARBA" id="ARBA00022692"/>
    </source>
</evidence>
<keyword evidence="11 18" id="KW-0812">Transmembrane</keyword>
<accession>A0A849HY90</accession>
<dbReference type="GO" id="GO:0005886">
    <property type="term" value="C:plasma membrane"/>
    <property type="evidence" value="ECO:0007669"/>
    <property type="project" value="UniProtKB-SubCell"/>
</dbReference>
<gene>
    <name evidence="20" type="ORF">HJG44_08860</name>
</gene>
<dbReference type="EC" id="2.7.7.41" evidence="6 18"/>
<feature type="transmembrane region" description="Helical" evidence="19">
    <location>
        <begin position="20"/>
        <end position="40"/>
    </location>
</feature>
<comment type="subcellular location">
    <subcellularLocation>
        <location evidence="2">Cell membrane</location>
        <topology evidence="2">Multi-pass membrane protein</topology>
    </subcellularLocation>
</comment>
<feature type="transmembrane region" description="Helical" evidence="19">
    <location>
        <begin position="118"/>
        <end position="137"/>
    </location>
</feature>
<dbReference type="AlphaFoldDB" id="A0A849HY90"/>
<keyword evidence="8" id="KW-1003">Cell membrane</keyword>
<keyword evidence="17" id="KW-1208">Phospholipid metabolism</keyword>
<feature type="transmembrane region" description="Helical" evidence="19">
    <location>
        <begin position="46"/>
        <end position="63"/>
    </location>
</feature>
<keyword evidence="13 19" id="KW-1133">Transmembrane helix</keyword>
<keyword evidence="12 18" id="KW-0548">Nucleotidyltransferase</keyword>
<evidence type="ECO:0000256" key="19">
    <source>
        <dbReference type="SAM" id="Phobius"/>
    </source>
</evidence>
<evidence type="ECO:0000256" key="8">
    <source>
        <dbReference type="ARBA" id="ARBA00022475"/>
    </source>
</evidence>
<protein>
    <recommendedName>
        <fullName evidence="7 18">Phosphatidate cytidylyltransferase</fullName>
        <ecNumber evidence="6 18">2.7.7.41</ecNumber>
    </recommendedName>
</protein>
<dbReference type="Pfam" id="PF01148">
    <property type="entry name" value="CTP_transf_1"/>
    <property type="match status" value="1"/>
</dbReference>
<dbReference type="GO" id="GO:0004605">
    <property type="term" value="F:phosphatidate cytidylyltransferase activity"/>
    <property type="evidence" value="ECO:0007669"/>
    <property type="project" value="UniProtKB-EC"/>
</dbReference>
<evidence type="ECO:0000256" key="14">
    <source>
        <dbReference type="ARBA" id="ARBA00023098"/>
    </source>
</evidence>
<evidence type="ECO:0000256" key="13">
    <source>
        <dbReference type="ARBA" id="ARBA00022989"/>
    </source>
</evidence>
<feature type="transmembrane region" description="Helical" evidence="19">
    <location>
        <begin position="93"/>
        <end position="111"/>
    </location>
</feature>
<evidence type="ECO:0000256" key="1">
    <source>
        <dbReference type="ARBA" id="ARBA00001698"/>
    </source>
</evidence>
<dbReference type="RefSeq" id="WP_171217960.1">
    <property type="nucleotide sequence ID" value="NZ_JABEPP010000002.1"/>
</dbReference>
<evidence type="ECO:0000256" key="3">
    <source>
        <dbReference type="ARBA" id="ARBA00005119"/>
    </source>
</evidence>
<dbReference type="EMBL" id="JABEPP010000002">
    <property type="protein sequence ID" value="NNM72496.1"/>
    <property type="molecule type" value="Genomic_DNA"/>
</dbReference>
<keyword evidence="15 19" id="KW-0472">Membrane</keyword>
<evidence type="ECO:0000256" key="12">
    <source>
        <dbReference type="ARBA" id="ARBA00022695"/>
    </source>
</evidence>
<proteinExistence type="inferred from homology"/>
<evidence type="ECO:0000256" key="10">
    <source>
        <dbReference type="ARBA" id="ARBA00022679"/>
    </source>
</evidence>
<comment type="similarity">
    <text evidence="5 18">Belongs to the CDS family.</text>
</comment>
<dbReference type="PANTHER" id="PTHR46382:SF1">
    <property type="entry name" value="PHOSPHATIDATE CYTIDYLYLTRANSFERASE"/>
    <property type="match status" value="1"/>
</dbReference>
<dbReference type="PROSITE" id="PS01315">
    <property type="entry name" value="CDS"/>
    <property type="match status" value="1"/>
</dbReference>
<dbReference type="InterPro" id="IPR000374">
    <property type="entry name" value="PC_trans"/>
</dbReference>
<evidence type="ECO:0000256" key="9">
    <source>
        <dbReference type="ARBA" id="ARBA00022516"/>
    </source>
</evidence>